<organism evidence="1 2">
    <name type="scientific">Gossypium mustelinum</name>
    <name type="common">Cotton</name>
    <name type="synonym">Gossypium caicoense</name>
    <dbReference type="NCBI Taxonomy" id="34275"/>
    <lineage>
        <taxon>Eukaryota</taxon>
        <taxon>Viridiplantae</taxon>
        <taxon>Streptophyta</taxon>
        <taxon>Embryophyta</taxon>
        <taxon>Tracheophyta</taxon>
        <taxon>Spermatophyta</taxon>
        <taxon>Magnoliopsida</taxon>
        <taxon>eudicotyledons</taxon>
        <taxon>Gunneridae</taxon>
        <taxon>Pentapetalae</taxon>
        <taxon>rosids</taxon>
        <taxon>malvids</taxon>
        <taxon>Malvales</taxon>
        <taxon>Malvaceae</taxon>
        <taxon>Malvoideae</taxon>
        <taxon>Gossypium</taxon>
    </lineage>
</organism>
<gene>
    <name evidence="1" type="ORF">E1A91_A07G179500v1</name>
</gene>
<dbReference type="Proteomes" id="UP000323597">
    <property type="component" value="Chromosome A07"/>
</dbReference>
<protein>
    <submittedName>
        <fullName evidence="1">Uncharacterized protein</fullName>
    </submittedName>
</protein>
<keyword evidence="2" id="KW-1185">Reference proteome</keyword>
<accession>A0A5D2YLR9</accession>
<reference evidence="1 2" key="1">
    <citation type="submission" date="2019-07" db="EMBL/GenBank/DDBJ databases">
        <title>WGS assembly of Gossypium mustelinum.</title>
        <authorList>
            <person name="Chen Z.J."/>
            <person name="Sreedasyam A."/>
            <person name="Ando A."/>
            <person name="Song Q."/>
            <person name="De L."/>
            <person name="Hulse-Kemp A."/>
            <person name="Ding M."/>
            <person name="Ye W."/>
            <person name="Kirkbride R."/>
            <person name="Jenkins J."/>
            <person name="Plott C."/>
            <person name="Lovell J."/>
            <person name="Lin Y.-M."/>
            <person name="Vaughn R."/>
            <person name="Liu B."/>
            <person name="Li W."/>
            <person name="Simpson S."/>
            <person name="Scheffler B."/>
            <person name="Saski C."/>
            <person name="Grover C."/>
            <person name="Hu G."/>
            <person name="Conover J."/>
            <person name="Carlson J."/>
            <person name="Shu S."/>
            <person name="Boston L."/>
            <person name="Williams M."/>
            <person name="Peterson D."/>
            <person name="Mcgee K."/>
            <person name="Jones D."/>
            <person name="Wendel J."/>
            <person name="Stelly D."/>
            <person name="Grimwood J."/>
            <person name="Schmutz J."/>
        </authorList>
    </citation>
    <scope>NUCLEOTIDE SEQUENCE [LARGE SCALE GENOMIC DNA]</scope>
    <source>
        <strain evidence="1">1408120.09</strain>
    </source>
</reference>
<dbReference type="EMBL" id="CM017642">
    <property type="protein sequence ID" value="TYJ27338.1"/>
    <property type="molecule type" value="Genomic_DNA"/>
</dbReference>
<sequence>MEQIGGTGYANYPFKVKTHFNSFFSFKNLSFDFSKEKFEIFTLPPPSALRRKAYAKAFNHPNVAGDRGSKVLSMAQT</sequence>
<evidence type="ECO:0000313" key="1">
    <source>
        <dbReference type="EMBL" id="TYJ27338.1"/>
    </source>
</evidence>
<proteinExistence type="predicted"/>
<name>A0A5D2YLR9_GOSMU</name>
<dbReference type="AlphaFoldDB" id="A0A5D2YLR9"/>
<evidence type="ECO:0000313" key="2">
    <source>
        <dbReference type="Proteomes" id="UP000323597"/>
    </source>
</evidence>